<proteinExistence type="predicted"/>
<reference evidence="1" key="1">
    <citation type="journal article" date="2014" name="Front. Microbiol.">
        <title>High frequency of phylogenetically diverse reductive dehalogenase-homologous genes in deep subseafloor sedimentary metagenomes.</title>
        <authorList>
            <person name="Kawai M."/>
            <person name="Futagami T."/>
            <person name="Toyoda A."/>
            <person name="Takaki Y."/>
            <person name="Nishi S."/>
            <person name="Hori S."/>
            <person name="Arai W."/>
            <person name="Tsubouchi T."/>
            <person name="Morono Y."/>
            <person name="Uchiyama I."/>
            <person name="Ito T."/>
            <person name="Fujiyama A."/>
            <person name="Inagaki F."/>
            <person name="Takami H."/>
        </authorList>
    </citation>
    <scope>NUCLEOTIDE SEQUENCE</scope>
    <source>
        <strain evidence="1">Expedition CK06-06</strain>
    </source>
</reference>
<dbReference type="Pfam" id="PF19827">
    <property type="entry name" value="DUF6308"/>
    <property type="match status" value="1"/>
</dbReference>
<gene>
    <name evidence="1" type="ORF">S06H3_50295</name>
</gene>
<accession>X1NDR2</accession>
<sequence length="218" mass="24794">EEENEHVEDCITIQTGIMIRDCQKKLIEFCKKDASYRRYDLEKVEQDNELTREDVQLGNRMVARMGPLVIESVISRTTMINLVLEHIAPGTGISDKHVPWLAIEQLFSATLGPEVGPARATKILHKKRPALIPILDSVVLSYCKVAWSDDLRSESEASKMTAYVKVIKIDVDNNLDVLENIIQASALKLTPVRAFDILLWGYSGEYERNFGRPPVWKR</sequence>
<comment type="caution">
    <text evidence="1">The sequence shown here is derived from an EMBL/GenBank/DDBJ whole genome shotgun (WGS) entry which is preliminary data.</text>
</comment>
<dbReference type="InterPro" id="IPR046275">
    <property type="entry name" value="DUF6308"/>
</dbReference>
<evidence type="ECO:0000313" key="1">
    <source>
        <dbReference type="EMBL" id="GAI42152.1"/>
    </source>
</evidence>
<name>X1NDR2_9ZZZZ</name>
<dbReference type="AlphaFoldDB" id="X1NDR2"/>
<organism evidence="1">
    <name type="scientific">marine sediment metagenome</name>
    <dbReference type="NCBI Taxonomy" id="412755"/>
    <lineage>
        <taxon>unclassified sequences</taxon>
        <taxon>metagenomes</taxon>
        <taxon>ecological metagenomes</taxon>
    </lineage>
</organism>
<dbReference type="EMBL" id="BARV01031837">
    <property type="protein sequence ID" value="GAI42152.1"/>
    <property type="molecule type" value="Genomic_DNA"/>
</dbReference>
<feature type="non-terminal residue" evidence="1">
    <location>
        <position position="1"/>
    </location>
</feature>
<protein>
    <submittedName>
        <fullName evidence="1">Uncharacterized protein</fullName>
    </submittedName>
</protein>